<name>A0A8H3V085_VENIN</name>
<comment type="caution">
    <text evidence="8">The sequence shown here is derived from an EMBL/GenBank/DDBJ whole genome shotgun (WGS) entry which is preliminary data.</text>
</comment>
<dbReference type="Gene3D" id="3.40.50.720">
    <property type="entry name" value="NAD(P)-binding Rossmann-like Domain"/>
    <property type="match status" value="1"/>
</dbReference>
<evidence type="ECO:0000313" key="10">
    <source>
        <dbReference type="Proteomes" id="UP000490939"/>
    </source>
</evidence>
<dbReference type="GO" id="GO:0046872">
    <property type="term" value="F:metal ion binding"/>
    <property type="evidence" value="ECO:0007669"/>
    <property type="project" value="UniProtKB-KW"/>
</dbReference>
<dbReference type="GO" id="GO:0016491">
    <property type="term" value="F:oxidoreductase activity"/>
    <property type="evidence" value="ECO:0007669"/>
    <property type="project" value="UniProtKB-KW"/>
</dbReference>
<evidence type="ECO:0000256" key="2">
    <source>
        <dbReference type="ARBA" id="ARBA00008072"/>
    </source>
</evidence>
<evidence type="ECO:0000313" key="9">
    <source>
        <dbReference type="Proteomes" id="UP000447873"/>
    </source>
</evidence>
<keyword evidence="3" id="KW-0479">Metal-binding</keyword>
<evidence type="ECO:0000256" key="4">
    <source>
        <dbReference type="ARBA" id="ARBA00022833"/>
    </source>
</evidence>
<comment type="similarity">
    <text evidence="2">Belongs to the zinc-containing alcohol dehydrogenase family.</text>
</comment>
<evidence type="ECO:0000313" key="7">
    <source>
        <dbReference type="EMBL" id="KAE9971484.1"/>
    </source>
</evidence>
<dbReference type="InterPro" id="IPR036291">
    <property type="entry name" value="NAD(P)-bd_dom_sf"/>
</dbReference>
<dbReference type="EMBL" id="WNWS01000131">
    <property type="protein sequence ID" value="KAE9978697.1"/>
    <property type="molecule type" value="Genomic_DNA"/>
</dbReference>
<dbReference type="EMBL" id="WNWR01000674">
    <property type="protein sequence ID" value="KAE9971484.1"/>
    <property type="molecule type" value="Genomic_DNA"/>
</dbReference>
<dbReference type="Proteomes" id="UP000447873">
    <property type="component" value="Unassembled WGS sequence"/>
</dbReference>
<dbReference type="Pfam" id="PF00107">
    <property type="entry name" value="ADH_zinc_N"/>
    <property type="match status" value="1"/>
</dbReference>
<evidence type="ECO:0000256" key="5">
    <source>
        <dbReference type="ARBA" id="ARBA00023002"/>
    </source>
</evidence>
<evidence type="ECO:0000313" key="8">
    <source>
        <dbReference type="EMBL" id="KAE9978697.1"/>
    </source>
</evidence>
<dbReference type="AlphaFoldDB" id="A0A8H3V085"/>
<evidence type="ECO:0000259" key="6">
    <source>
        <dbReference type="Pfam" id="PF00107"/>
    </source>
</evidence>
<proteinExistence type="inferred from homology"/>
<dbReference type="SUPFAM" id="SSF51735">
    <property type="entry name" value="NAD(P)-binding Rossmann-fold domains"/>
    <property type="match status" value="1"/>
</dbReference>
<keyword evidence="5" id="KW-0560">Oxidoreductase</keyword>
<dbReference type="InterPro" id="IPR013149">
    <property type="entry name" value="ADH-like_C"/>
</dbReference>
<dbReference type="PANTHER" id="PTHR43350">
    <property type="entry name" value="NAD-DEPENDENT ALCOHOL DEHYDROGENASE"/>
    <property type="match status" value="1"/>
</dbReference>
<sequence length="157" mass="17183">MSILQLGNDYRNRLATISDRVGEGDCLNGKDLQTAIKELTPDNLGCTHILDTSPSISVLGACLEALRNNGTLLQVGVKPVGAKLELDLLQHMVHGRRLVGVIEGDRDPAEALPELVEWCKNGTLPVGKMLKEYPVKDFERARADMEKGIVIKAVLVW</sequence>
<accession>A0A8H3V085</accession>
<gene>
    <name evidence="7" type="ORF">EG327_009846</name>
    <name evidence="8" type="ORF">EG328_001369</name>
</gene>
<evidence type="ECO:0000256" key="1">
    <source>
        <dbReference type="ARBA" id="ARBA00001947"/>
    </source>
</evidence>
<dbReference type="Gene3D" id="3.90.180.10">
    <property type="entry name" value="Medium-chain alcohol dehydrogenases, catalytic domain"/>
    <property type="match status" value="1"/>
</dbReference>
<dbReference type="Proteomes" id="UP000490939">
    <property type="component" value="Unassembled WGS sequence"/>
</dbReference>
<keyword evidence="4" id="KW-0862">Zinc</keyword>
<keyword evidence="10" id="KW-1185">Reference proteome</keyword>
<reference evidence="8 9" key="1">
    <citation type="submission" date="2018-12" db="EMBL/GenBank/DDBJ databases">
        <title>Venturia inaequalis Genome Resource.</title>
        <authorList>
            <person name="Lichtner F.J."/>
        </authorList>
    </citation>
    <scope>NUCLEOTIDE SEQUENCE [LARGE SCALE GENOMIC DNA]</scope>
    <source>
        <strain evidence="8 9">120213</strain>
        <strain evidence="7 10">DMI_063113</strain>
    </source>
</reference>
<dbReference type="PANTHER" id="PTHR43350:SF18">
    <property type="entry name" value="ENOYL REDUCTASE (ER) DOMAIN-CONTAINING PROTEIN"/>
    <property type="match status" value="1"/>
</dbReference>
<organism evidence="8 9">
    <name type="scientific">Venturia inaequalis</name>
    <name type="common">Apple scab fungus</name>
    <dbReference type="NCBI Taxonomy" id="5025"/>
    <lineage>
        <taxon>Eukaryota</taxon>
        <taxon>Fungi</taxon>
        <taxon>Dikarya</taxon>
        <taxon>Ascomycota</taxon>
        <taxon>Pezizomycotina</taxon>
        <taxon>Dothideomycetes</taxon>
        <taxon>Pleosporomycetidae</taxon>
        <taxon>Venturiales</taxon>
        <taxon>Venturiaceae</taxon>
        <taxon>Venturia</taxon>
    </lineage>
</organism>
<protein>
    <recommendedName>
        <fullName evidence="6">Alcohol dehydrogenase-like C-terminal domain-containing protein</fullName>
    </recommendedName>
</protein>
<comment type="cofactor">
    <cofactor evidence="1">
        <name>Zn(2+)</name>
        <dbReference type="ChEBI" id="CHEBI:29105"/>
    </cofactor>
</comment>
<evidence type="ECO:0000256" key="3">
    <source>
        <dbReference type="ARBA" id="ARBA00022723"/>
    </source>
</evidence>
<feature type="domain" description="Alcohol dehydrogenase-like C-terminal" evidence="6">
    <location>
        <begin position="22"/>
        <end position="118"/>
    </location>
</feature>